<dbReference type="EMBL" id="JADOXO010000634">
    <property type="protein sequence ID" value="KAF9801806.1"/>
    <property type="molecule type" value="Genomic_DNA"/>
</dbReference>
<evidence type="ECO:0000313" key="3">
    <source>
        <dbReference type="Proteomes" id="UP000639403"/>
    </source>
</evidence>
<evidence type="ECO:0000313" key="2">
    <source>
        <dbReference type="EMBL" id="KAF9801806.1"/>
    </source>
</evidence>
<protein>
    <submittedName>
        <fullName evidence="2">Uncharacterized protein</fullName>
    </submittedName>
</protein>
<dbReference type="InterPro" id="IPR038220">
    <property type="entry name" value="PHOX_C_sf"/>
</dbReference>
<dbReference type="AlphaFoldDB" id="A0A8H7TXT9"/>
<keyword evidence="1" id="KW-0560">Oxidoreductase</keyword>
<proteinExistence type="predicted"/>
<name>A0A8H7TXT9_9APHY</name>
<dbReference type="GO" id="GO:0016491">
    <property type="term" value="F:oxidoreductase activity"/>
    <property type="evidence" value="ECO:0007669"/>
    <property type="project" value="UniProtKB-KW"/>
</dbReference>
<organism evidence="2 3">
    <name type="scientific">Rhodonia placenta</name>
    <dbReference type="NCBI Taxonomy" id="104341"/>
    <lineage>
        <taxon>Eukaryota</taxon>
        <taxon>Fungi</taxon>
        <taxon>Dikarya</taxon>
        <taxon>Basidiomycota</taxon>
        <taxon>Agaricomycotina</taxon>
        <taxon>Agaricomycetes</taxon>
        <taxon>Polyporales</taxon>
        <taxon>Adustoporiaceae</taxon>
        <taxon>Rhodonia</taxon>
    </lineage>
</organism>
<evidence type="ECO:0000256" key="1">
    <source>
        <dbReference type="ARBA" id="ARBA00023002"/>
    </source>
</evidence>
<gene>
    <name evidence="2" type="ORF">IEO21_10038</name>
</gene>
<accession>A0A8H7TXT9</accession>
<dbReference type="Proteomes" id="UP000639403">
    <property type="component" value="Unassembled WGS sequence"/>
</dbReference>
<reference evidence="2" key="1">
    <citation type="submission" date="2020-11" db="EMBL/GenBank/DDBJ databases">
        <authorList>
            <person name="Koelle M."/>
            <person name="Horta M.A.C."/>
            <person name="Nowrousian M."/>
            <person name="Ohm R.A."/>
            <person name="Benz P."/>
            <person name="Pilgard A."/>
        </authorList>
    </citation>
    <scope>NUCLEOTIDE SEQUENCE</scope>
    <source>
        <strain evidence="2">FPRL280</strain>
    </source>
</reference>
<dbReference type="Gene3D" id="3.40.30.20">
    <property type="match status" value="1"/>
</dbReference>
<comment type="caution">
    <text evidence="2">The sequence shown here is derived from an EMBL/GenBank/DDBJ whole genome shotgun (WGS) entry which is preliminary data.</text>
</comment>
<reference evidence="2" key="2">
    <citation type="journal article" name="Front. Microbiol.">
        <title>Degradative Capacity of Two Strains of Rhodonia placenta: From Phenotype to Genotype.</title>
        <authorList>
            <person name="Kolle M."/>
            <person name="Horta M.A.C."/>
            <person name="Nowrousian M."/>
            <person name="Ohm R.A."/>
            <person name="Benz J.P."/>
            <person name="Pilgard A."/>
        </authorList>
    </citation>
    <scope>NUCLEOTIDE SEQUENCE</scope>
    <source>
        <strain evidence="2">FPRL280</strain>
    </source>
</reference>
<sequence length="135" mass="14831">MLRTGDRARQAPDLVDGEGKTYSLLRVFGPTHHTVAIFSMNEEVVESYLLLLRAYPKALSELWLCLHSSSGLSKVDGVYMIIVDDGGHAYATYQALDKETIAVAVRPDGVVSAIVRGAEGLGRYFEKIFLQQSVV</sequence>